<gene>
    <name evidence="3" type="ORF">FHR34_006662</name>
</gene>
<organism evidence="3 4">
    <name type="scientific">Kitasatospora kifunensis</name>
    <name type="common">Streptomyces kifunensis</name>
    <dbReference type="NCBI Taxonomy" id="58351"/>
    <lineage>
        <taxon>Bacteria</taxon>
        <taxon>Bacillati</taxon>
        <taxon>Actinomycetota</taxon>
        <taxon>Actinomycetes</taxon>
        <taxon>Kitasatosporales</taxon>
        <taxon>Streptomycetaceae</taxon>
        <taxon>Kitasatospora</taxon>
    </lineage>
</organism>
<dbReference type="SUPFAM" id="SSF54909">
    <property type="entry name" value="Dimeric alpha+beta barrel"/>
    <property type="match status" value="1"/>
</dbReference>
<dbReference type="Gene3D" id="3.30.70.1060">
    <property type="entry name" value="Dimeric alpha+beta barrel"/>
    <property type="match status" value="1"/>
</dbReference>
<dbReference type="Proteomes" id="UP000540506">
    <property type="component" value="Unassembled WGS sequence"/>
</dbReference>
<comment type="caution">
    <text evidence="3">The sequence shown here is derived from an EMBL/GenBank/DDBJ whole genome shotgun (WGS) entry which is preliminary data.</text>
</comment>
<proteinExistence type="inferred from homology"/>
<evidence type="ECO:0000259" key="2">
    <source>
        <dbReference type="Pfam" id="PF03795"/>
    </source>
</evidence>
<dbReference type="EMBL" id="JACHJV010000002">
    <property type="protein sequence ID" value="MBB4927567.1"/>
    <property type="molecule type" value="Genomic_DNA"/>
</dbReference>
<feature type="domain" description="YCII-related" evidence="2">
    <location>
        <begin position="1"/>
        <end position="81"/>
    </location>
</feature>
<name>A0A7W7VYD2_KITKI</name>
<protein>
    <submittedName>
        <fullName evidence="3">Uncharacterized protein YciI</fullName>
    </submittedName>
</protein>
<comment type="similarity">
    <text evidence="1">Belongs to the YciI family.</text>
</comment>
<reference evidence="3 4" key="1">
    <citation type="submission" date="2020-08" db="EMBL/GenBank/DDBJ databases">
        <title>Sequencing the genomes of 1000 actinobacteria strains.</title>
        <authorList>
            <person name="Klenk H.-P."/>
        </authorList>
    </citation>
    <scope>NUCLEOTIDE SEQUENCE [LARGE SCALE GENOMIC DNA]</scope>
    <source>
        <strain evidence="3 4">DSM 41654</strain>
    </source>
</reference>
<dbReference type="PANTHER" id="PTHR37828:SF1">
    <property type="entry name" value="YCII-RELATED DOMAIN-CONTAINING PROTEIN"/>
    <property type="match status" value="1"/>
</dbReference>
<accession>A0A7W7VYD2</accession>
<dbReference type="Pfam" id="PF03795">
    <property type="entry name" value="YCII"/>
    <property type="match status" value="1"/>
</dbReference>
<evidence type="ECO:0000313" key="4">
    <source>
        <dbReference type="Proteomes" id="UP000540506"/>
    </source>
</evidence>
<dbReference type="PANTHER" id="PTHR37828">
    <property type="entry name" value="GSR2449 PROTEIN"/>
    <property type="match status" value="1"/>
</dbReference>
<evidence type="ECO:0000256" key="1">
    <source>
        <dbReference type="ARBA" id="ARBA00007689"/>
    </source>
</evidence>
<evidence type="ECO:0000313" key="3">
    <source>
        <dbReference type="EMBL" id="MBB4927567.1"/>
    </source>
</evidence>
<dbReference type="InterPro" id="IPR005545">
    <property type="entry name" value="YCII"/>
</dbReference>
<keyword evidence="4" id="KW-1185">Reference proteome</keyword>
<dbReference type="RefSeq" id="WP_184944008.1">
    <property type="nucleotide sequence ID" value="NZ_JACHJV010000002.1"/>
</dbReference>
<dbReference type="InterPro" id="IPR011008">
    <property type="entry name" value="Dimeric_a/b-barrel"/>
</dbReference>
<dbReference type="AlphaFoldDB" id="A0A7W7VYD2"/>
<sequence length="99" mass="10663">MFILDLTYIAPLERVDAALPEHSAWLDAHYASGTFLASGRKLPPDGGVIIAVGEDRAKIEEIVRSDPFSVAGVAEYAITEFAASKTVPALESYRQPFPG</sequence>